<dbReference type="AlphaFoldDB" id="A0A0L6V1P5"/>
<feature type="chain" id="PRO_5005568139" evidence="1">
    <location>
        <begin position="26"/>
        <end position="296"/>
    </location>
</feature>
<dbReference type="InterPro" id="IPR022036">
    <property type="entry name" value="DUF3605"/>
</dbReference>
<protein>
    <submittedName>
        <fullName evidence="2">Uncharacterized protein</fullName>
    </submittedName>
</protein>
<dbReference type="Proteomes" id="UP000037035">
    <property type="component" value="Unassembled WGS sequence"/>
</dbReference>
<reference evidence="2 3" key="1">
    <citation type="submission" date="2015-08" db="EMBL/GenBank/DDBJ databases">
        <title>Next Generation Sequencing and Analysis of the Genome of Puccinia sorghi L Schw, the Causal Agent of Maize Common Rust.</title>
        <authorList>
            <person name="Rochi L."/>
            <person name="Burguener G."/>
            <person name="Darino M."/>
            <person name="Turjanski A."/>
            <person name="Kreff E."/>
            <person name="Dieguez M.J."/>
            <person name="Sacco F."/>
        </authorList>
    </citation>
    <scope>NUCLEOTIDE SEQUENCE [LARGE SCALE GENOMIC DNA]</scope>
    <source>
        <strain evidence="2 3">RO10H11247</strain>
    </source>
</reference>
<dbReference type="PANTHER" id="PTHR35020:SF2">
    <property type="entry name" value="N-ACETYLGLUCOSAMINE-INDUCED PROTEIN 1"/>
    <property type="match status" value="1"/>
</dbReference>
<dbReference type="PANTHER" id="PTHR35020">
    <property type="entry name" value="N-ACETYLGLUCOSAMINE-INDUCED PROTEIN 1"/>
    <property type="match status" value="1"/>
</dbReference>
<dbReference type="EMBL" id="LAVV01007822">
    <property type="protein sequence ID" value="KNZ54669.1"/>
    <property type="molecule type" value="Genomic_DNA"/>
</dbReference>
<evidence type="ECO:0000256" key="1">
    <source>
        <dbReference type="SAM" id="SignalP"/>
    </source>
</evidence>
<dbReference type="GO" id="GO:0006044">
    <property type="term" value="P:N-acetylglucosamine metabolic process"/>
    <property type="evidence" value="ECO:0007669"/>
    <property type="project" value="TreeGrafter"/>
</dbReference>
<keyword evidence="3" id="KW-1185">Reference proteome</keyword>
<accession>A0A0L6V1P5</accession>
<dbReference type="GO" id="GO:0005737">
    <property type="term" value="C:cytoplasm"/>
    <property type="evidence" value="ECO:0007669"/>
    <property type="project" value="TreeGrafter"/>
</dbReference>
<gene>
    <name evidence="2" type="ORF">VP01_2889g3</name>
</gene>
<evidence type="ECO:0000313" key="3">
    <source>
        <dbReference type="Proteomes" id="UP000037035"/>
    </source>
</evidence>
<comment type="caution">
    <text evidence="2">The sequence shown here is derived from an EMBL/GenBank/DDBJ whole genome shotgun (WGS) entry which is preliminary data.</text>
</comment>
<feature type="signal peptide" evidence="1">
    <location>
        <begin position="1"/>
        <end position="25"/>
    </location>
</feature>
<sequence>MPCNNLPRLVLLLSGLLAETGLIRCHLPMPQGPVFGKASAEMDRSVLYGRQGTVTTWHETIGAIVQGGGSLIKRSSDGDREIQAARREWTTIGELRDLIMSQNNWHNLESPVQGSLFEYAHNPKYVSVRANDFPYDLPAGVEHYILWTRVSAITREAFAPRDGEAVPDHSFNDPSRVEALIRYVEHFDFYGWYGIHDEDVENSFALSSFAHATNPVWHDPESDHTVTREQGAAVMKWLGRHVAAAIQPHFPEDEFQVLFNRSPARWKSVVDPDHFHQELVSGQKVQVAQARRKLFK</sequence>
<proteinExistence type="predicted"/>
<dbReference type="Pfam" id="PF12239">
    <property type="entry name" value="DUF3605"/>
    <property type="match status" value="1"/>
</dbReference>
<evidence type="ECO:0000313" key="2">
    <source>
        <dbReference type="EMBL" id="KNZ54669.1"/>
    </source>
</evidence>
<keyword evidence="1" id="KW-0732">Signal</keyword>
<dbReference type="VEuPathDB" id="FungiDB:VP01_2889g3"/>
<name>A0A0L6V1P5_9BASI</name>
<dbReference type="OrthoDB" id="498286at2759"/>
<organism evidence="2 3">
    <name type="scientific">Puccinia sorghi</name>
    <dbReference type="NCBI Taxonomy" id="27349"/>
    <lineage>
        <taxon>Eukaryota</taxon>
        <taxon>Fungi</taxon>
        <taxon>Dikarya</taxon>
        <taxon>Basidiomycota</taxon>
        <taxon>Pucciniomycotina</taxon>
        <taxon>Pucciniomycetes</taxon>
        <taxon>Pucciniales</taxon>
        <taxon>Pucciniaceae</taxon>
        <taxon>Puccinia</taxon>
    </lineage>
</organism>